<evidence type="ECO:0000256" key="14">
    <source>
        <dbReference type="HAMAP-Rule" id="MF_03184"/>
    </source>
</evidence>
<evidence type="ECO:0000256" key="10">
    <source>
        <dbReference type="ARBA" id="ARBA00022840"/>
    </source>
</evidence>
<evidence type="ECO:0000256" key="2">
    <source>
        <dbReference type="ARBA" id="ARBA00004496"/>
    </source>
</evidence>
<feature type="binding site" evidence="14">
    <location>
        <position position="381"/>
    </location>
    <ligand>
        <name>substrate</name>
        <note>ligand shared between dimeric partners</note>
    </ligand>
</feature>
<dbReference type="Gene3D" id="3.10.180.90">
    <property type="match status" value="1"/>
</dbReference>
<keyword evidence="7 14" id="KW-0479">Metal-binding</keyword>
<dbReference type="GO" id="GO:0042802">
    <property type="term" value="F:identical protein binding"/>
    <property type="evidence" value="ECO:0007669"/>
    <property type="project" value="TreeGrafter"/>
</dbReference>
<dbReference type="GO" id="GO:0006002">
    <property type="term" value="P:fructose 6-phosphate metabolic process"/>
    <property type="evidence" value="ECO:0007669"/>
    <property type="project" value="InterPro"/>
</dbReference>
<dbReference type="PANTHER" id="PTHR13697">
    <property type="entry name" value="PHOSPHOFRUCTOKINASE"/>
    <property type="match status" value="1"/>
</dbReference>
<evidence type="ECO:0000256" key="3">
    <source>
        <dbReference type="ARBA" id="ARBA00004679"/>
    </source>
</evidence>
<feature type="binding site" evidence="14">
    <location>
        <begin position="268"/>
        <end position="269"/>
    </location>
    <ligand>
        <name>ATP</name>
        <dbReference type="ChEBI" id="CHEBI:30616"/>
    </ligand>
</feature>
<keyword evidence="20" id="KW-1185">Reference proteome</keyword>
<evidence type="ECO:0000256" key="7">
    <source>
        <dbReference type="ARBA" id="ARBA00022723"/>
    </source>
</evidence>
<reference evidence="19 20" key="1">
    <citation type="journal article" date="2016" name="Proc. Natl. Acad. Sci. U.S.A.">
        <title>Comparative genomics of biotechnologically important yeasts.</title>
        <authorList>
            <person name="Riley R."/>
            <person name="Haridas S."/>
            <person name="Wolfe K.H."/>
            <person name="Lopes M.R."/>
            <person name="Hittinger C.T."/>
            <person name="Goeker M."/>
            <person name="Salamov A.A."/>
            <person name="Wisecaver J.H."/>
            <person name="Long T.M."/>
            <person name="Calvey C.H."/>
            <person name="Aerts A.L."/>
            <person name="Barry K.W."/>
            <person name="Choi C."/>
            <person name="Clum A."/>
            <person name="Coughlan A.Y."/>
            <person name="Deshpande S."/>
            <person name="Douglass A.P."/>
            <person name="Hanson S.J."/>
            <person name="Klenk H.-P."/>
            <person name="LaButti K.M."/>
            <person name="Lapidus A."/>
            <person name="Lindquist E.A."/>
            <person name="Lipzen A.M."/>
            <person name="Meier-Kolthoff J.P."/>
            <person name="Ohm R.A."/>
            <person name="Otillar R.P."/>
            <person name="Pangilinan J.L."/>
            <person name="Peng Y."/>
            <person name="Rokas A."/>
            <person name="Rosa C.A."/>
            <person name="Scheuner C."/>
            <person name="Sibirny A.A."/>
            <person name="Slot J.C."/>
            <person name="Stielow J.B."/>
            <person name="Sun H."/>
            <person name="Kurtzman C.P."/>
            <person name="Blackwell M."/>
            <person name="Grigoriev I.V."/>
            <person name="Jeffries T.W."/>
        </authorList>
    </citation>
    <scope>NUCLEOTIDE SEQUENCE [LARGE SCALE GENOMIC DNA]</scope>
    <source>
        <strain evidence="19 20">DSM 6958</strain>
    </source>
</reference>
<feature type="binding site" description="in other chain" evidence="14">
    <location>
        <begin position="388"/>
        <end position="390"/>
    </location>
    <ligand>
        <name>substrate</name>
        <note>ligand shared between dimeric partners</note>
    </ligand>
</feature>
<feature type="region of interest" description="C-terminal regulatory PFK domain 2" evidence="14">
    <location>
        <begin position="584"/>
        <end position="970"/>
    </location>
</feature>
<evidence type="ECO:0000256" key="1">
    <source>
        <dbReference type="ARBA" id="ARBA00001946"/>
    </source>
</evidence>
<feature type="binding site" description="in other chain" evidence="14">
    <location>
        <begin position="479"/>
        <end position="482"/>
    </location>
    <ligand>
        <name>substrate</name>
        <note>ligand shared between dimeric partners</note>
    </ligand>
</feature>
<evidence type="ECO:0000256" key="11">
    <source>
        <dbReference type="ARBA" id="ARBA00022842"/>
    </source>
</evidence>
<evidence type="ECO:0000259" key="17">
    <source>
        <dbReference type="Pfam" id="PF00365"/>
    </source>
</evidence>
<keyword evidence="11 14" id="KW-0460">Magnesium</keyword>
<feature type="binding site" description="in other chain" evidence="14">
    <location>
        <position position="445"/>
    </location>
    <ligand>
        <name>substrate</name>
        <note>ligand shared between dimeric partners</note>
    </ligand>
</feature>
<feature type="binding site" evidence="14">
    <location>
        <begin position="298"/>
        <end position="301"/>
    </location>
    <ligand>
        <name>ATP</name>
        <dbReference type="ChEBI" id="CHEBI:30616"/>
    </ligand>
</feature>
<dbReference type="GO" id="GO:0046872">
    <property type="term" value="F:metal ion binding"/>
    <property type="evidence" value="ECO:0007669"/>
    <property type="project" value="UniProtKB-KW"/>
</dbReference>
<feature type="binding site" evidence="14">
    <location>
        <position position="299"/>
    </location>
    <ligand>
        <name>Mg(2+)</name>
        <dbReference type="ChEBI" id="CHEBI:18420"/>
        <note>catalytic</note>
    </ligand>
</feature>
<dbReference type="GO" id="GO:0030388">
    <property type="term" value="P:fructose 1,6-bisphosphate metabolic process"/>
    <property type="evidence" value="ECO:0007669"/>
    <property type="project" value="TreeGrafter"/>
</dbReference>
<feature type="binding site" evidence="14">
    <location>
        <position position="473"/>
    </location>
    <ligand>
        <name>substrate</name>
        <note>ligand shared between dimeric partners</note>
    </ligand>
</feature>
<dbReference type="Gene3D" id="3.40.50.460">
    <property type="entry name" value="Phosphofructokinase domain"/>
    <property type="match status" value="2"/>
</dbReference>
<keyword evidence="9 14" id="KW-0418">Kinase</keyword>
<dbReference type="GO" id="GO:0016208">
    <property type="term" value="F:AMP binding"/>
    <property type="evidence" value="ECO:0007669"/>
    <property type="project" value="TreeGrafter"/>
</dbReference>
<dbReference type="GO" id="GO:0005945">
    <property type="term" value="C:6-phosphofructokinase complex"/>
    <property type="evidence" value="ECO:0007669"/>
    <property type="project" value="TreeGrafter"/>
</dbReference>
<evidence type="ECO:0000313" key="20">
    <source>
        <dbReference type="Proteomes" id="UP000095009"/>
    </source>
</evidence>
<feature type="binding site" description="in other chain" evidence="14">
    <location>
        <begin position="848"/>
        <end position="851"/>
    </location>
    <ligand>
        <name>beta-D-fructose 2,6-bisphosphate</name>
        <dbReference type="ChEBI" id="CHEBI:58579"/>
        <note>allosteric activator; ligand shared between dimeric partners</note>
    </ligand>
</feature>
<feature type="binding site" evidence="14">
    <location>
        <position position="204"/>
    </location>
    <ligand>
        <name>ATP</name>
        <dbReference type="ChEBI" id="CHEBI:30616"/>
    </ligand>
</feature>
<comment type="subunit">
    <text evidence="14">Homotetramer.</text>
</comment>
<feature type="binding site" description="in other chain" evidence="14">
    <location>
        <position position="816"/>
    </location>
    <ligand>
        <name>beta-D-fructose 2,6-bisphosphate</name>
        <dbReference type="ChEBI" id="CHEBI:58579"/>
        <note>allosteric activator; ligand shared between dimeric partners</note>
    </ligand>
</feature>
<dbReference type="PROSITE" id="PS00433">
    <property type="entry name" value="PHOSPHOFRUCTOKINASE"/>
    <property type="match status" value="1"/>
</dbReference>
<dbReference type="InterPro" id="IPR040712">
    <property type="entry name" value="Pfk_N"/>
</dbReference>
<feature type="domain" description="Phosphofructokinase" evidence="17">
    <location>
        <begin position="196"/>
        <end position="505"/>
    </location>
</feature>
<dbReference type="Proteomes" id="UP000095009">
    <property type="component" value="Unassembled WGS sequence"/>
</dbReference>
<evidence type="ECO:0000256" key="5">
    <source>
        <dbReference type="ARBA" id="ARBA00022533"/>
    </source>
</evidence>
<name>A0A1E3PPA8_9ASCO</name>
<dbReference type="AlphaFoldDB" id="A0A1E3PPA8"/>
<dbReference type="SUPFAM" id="SSF53784">
    <property type="entry name" value="Phosphofructokinase"/>
    <property type="match status" value="2"/>
</dbReference>
<keyword evidence="12 14" id="KW-0324">Glycolysis</keyword>
<feature type="binding site" description="in other chain" evidence="14">
    <location>
        <position position="939"/>
    </location>
    <ligand>
        <name>beta-D-fructose 2,6-bisphosphate</name>
        <dbReference type="ChEBI" id="CHEBI:58579"/>
        <note>allosteric activator; ligand shared between dimeric partners</note>
    </ligand>
</feature>
<evidence type="ECO:0000256" key="4">
    <source>
        <dbReference type="ARBA" id="ARBA00022490"/>
    </source>
</evidence>
<proteinExistence type="inferred from homology"/>
<keyword evidence="4 14" id="KW-0963">Cytoplasm</keyword>
<evidence type="ECO:0000256" key="15">
    <source>
        <dbReference type="PIRNR" id="PIRNR000533"/>
    </source>
</evidence>
<dbReference type="InterPro" id="IPR022953">
    <property type="entry name" value="ATP_PFK"/>
</dbReference>
<evidence type="ECO:0000256" key="9">
    <source>
        <dbReference type="ARBA" id="ARBA00022777"/>
    </source>
</evidence>
<dbReference type="FunFam" id="3.40.50.460:FF:000008">
    <property type="entry name" value="ATP-dependent 6-phosphofructokinase"/>
    <property type="match status" value="1"/>
</dbReference>
<dbReference type="GO" id="GO:0061621">
    <property type="term" value="P:canonical glycolysis"/>
    <property type="evidence" value="ECO:0007669"/>
    <property type="project" value="TreeGrafter"/>
</dbReference>
<evidence type="ECO:0000259" key="18">
    <source>
        <dbReference type="Pfam" id="PF18468"/>
    </source>
</evidence>
<comment type="caution">
    <text evidence="14">Lacks conserved residue(s) required for the propagation of feature annotation.</text>
</comment>
<evidence type="ECO:0000256" key="12">
    <source>
        <dbReference type="ARBA" id="ARBA00023152"/>
    </source>
</evidence>
<dbReference type="GO" id="GO:0048029">
    <property type="term" value="F:monosaccharide binding"/>
    <property type="evidence" value="ECO:0007669"/>
    <property type="project" value="TreeGrafter"/>
</dbReference>
<dbReference type="UniPathway" id="UPA00109">
    <property type="reaction ID" value="UER00182"/>
</dbReference>
<protein>
    <recommendedName>
        <fullName evidence="14">ATP-dependent 6-phosphofructokinase</fullName>
        <shortName evidence="14">ATP-PFK</shortName>
        <shortName evidence="14">Phosphofructokinase</shortName>
        <ecNumber evidence="14">2.7.1.11</ecNumber>
    </recommendedName>
    <alternativeName>
        <fullName evidence="14">Phosphohexokinase</fullName>
    </alternativeName>
</protein>
<sequence length="970" mass="107118">MLEIPGTSFFSLVTSTDIVFRSAVDFYTTLGFTALRTFNSEDIFSTGVYDSANALDTIKETWLHLFDGPDSSPVTIKVRLLANLDVASKLPEDEKASKHKQIVFQTNDISKIKQVLEEKLQTKYTTIDDANISVCDPTGLSIGFVQNKPPAAPETSKTDALESNSNETTDSNTDKHVNMTSFNRHATSLSSFKRKKIAILTSGGDSQGMSACVRAVVRTAIHYGCDAFAVYEGYEGLVRGGSEYIRKMAWEDVRGWLSEGGTKIGTARCAAFREREGRLTAAMNLVTEGIDALVVCGGDGSLTGADRFRQEWPSLMEELLKTRRITSEQLKGHEHLTIVGTVGSIDNDMALTDSTIGAYSSLDRIIEMVDYIDSTAMSHSRAFVVEVMGRHCGWLALLAGIATEADYAFLPERAKSPLVWEKELLEICEHHRKQGKRKTVVIVAEGAIDNELKPITPEIVKDLLVEKLGLDTRITTLGHVQRGGTAVAFDRILATMQGVDAVRCILESTPATPSYIIGVKENNVCRFPLMESVQITQSVAEAIKNHDFDLAMSLRDSEFSDHYENFQILTLGDVETKKAERPLNLAIINVGAPAGGMNAATRSAALYCLNRGHRAFTINNGFSGLVKHQSVTEVKWLDLDGWTMKGGSEIGTNRSLPEIDLGQIAYNFQKHQFDGLLIIGGFEAFRSLKQLKDAREFYPAFRIPMVCLPATVSNNVPGTEYSIGTDTCLNMLVNYTDAVKQSASATRRRVFVVEVQGGQSGFIASYAGLITGALAVWTPEHPMTLHSLSEDMEVLVDNYAQDQGENRGGKILIRNEKCSQVYTTELITDIITEYGKGKFEAREAIPGHLQQGDRPSSIDRVRAVRLAIKCVKFIEESYDNFSSSNSSFSESAFESENDSYDTRSINLDDAAVVVGIEKGKLSFTDVDHLWENETELELRRPKTRHHELIHEVSEMLSGRLRLLGKRTSLF</sequence>
<dbReference type="EMBL" id="KV454408">
    <property type="protein sequence ID" value="ODQ66687.1"/>
    <property type="molecule type" value="Genomic_DNA"/>
</dbReference>
<dbReference type="Pfam" id="PF00365">
    <property type="entry name" value="PFK"/>
    <property type="match status" value="2"/>
</dbReference>
<feature type="binding site" evidence="14">
    <location>
        <position position="749"/>
    </location>
    <ligand>
        <name>beta-D-fructose 2,6-bisphosphate</name>
        <dbReference type="ChEBI" id="CHEBI:58579"/>
        <note>allosteric activator; ligand shared between dimeric partners</note>
    </ligand>
</feature>
<dbReference type="FunFam" id="3.40.50.460:FF:000007">
    <property type="entry name" value="ATP-dependent 6-phosphofructokinase"/>
    <property type="match status" value="1"/>
</dbReference>
<dbReference type="PIRSF" id="PIRSF000533">
    <property type="entry name" value="ATP_PFK_euk"/>
    <property type="match status" value="1"/>
</dbReference>
<feature type="binding site" evidence="14">
    <location>
        <position position="842"/>
    </location>
    <ligand>
        <name>beta-D-fructose 2,6-bisphosphate</name>
        <dbReference type="ChEBI" id="CHEBI:58579"/>
        <note>allosteric activator; ligand shared between dimeric partners</note>
    </ligand>
</feature>
<evidence type="ECO:0000256" key="13">
    <source>
        <dbReference type="ARBA" id="ARBA00048070"/>
    </source>
</evidence>
<organism evidence="19 20">
    <name type="scientific">Nadsonia fulvescens var. elongata DSM 6958</name>
    <dbReference type="NCBI Taxonomy" id="857566"/>
    <lineage>
        <taxon>Eukaryota</taxon>
        <taxon>Fungi</taxon>
        <taxon>Dikarya</taxon>
        <taxon>Ascomycota</taxon>
        <taxon>Saccharomycotina</taxon>
        <taxon>Dipodascomycetes</taxon>
        <taxon>Dipodascales</taxon>
        <taxon>Dipodascales incertae sedis</taxon>
        <taxon>Nadsonia</taxon>
    </lineage>
</organism>
<dbReference type="NCBIfam" id="TIGR02478">
    <property type="entry name" value="6PF1K_euk"/>
    <property type="match status" value="1"/>
</dbReference>
<comment type="function">
    <text evidence="14">Catalyzes the phosphorylation of D-fructose 6-phosphate to fructose 1,6-bisphosphate by ATP, the first committing step of glycolysis.</text>
</comment>
<feature type="domain" description="Phosphofructokinase N-terminal" evidence="18">
    <location>
        <begin position="6"/>
        <end position="67"/>
    </location>
</feature>
<dbReference type="GO" id="GO:0003872">
    <property type="term" value="F:6-phosphofructokinase activity"/>
    <property type="evidence" value="ECO:0007669"/>
    <property type="project" value="UniProtKB-UniRule"/>
</dbReference>
<comment type="similarity">
    <text evidence="15">Belongs to the phosphofructokinase type A (PFKA) family. ATP-dependent PFK group I subfamily. Eukaryotic two domain clade "E" sub-subfamily.</text>
</comment>
<feature type="binding site" description="in other chain" evidence="14">
    <location>
        <begin position="711"/>
        <end position="715"/>
    </location>
    <ligand>
        <name>beta-D-fructose 2,6-bisphosphate</name>
        <dbReference type="ChEBI" id="CHEBI:58579"/>
        <note>allosteric activator; ligand shared between dimeric partners</note>
    </ligand>
</feature>
<evidence type="ECO:0000256" key="8">
    <source>
        <dbReference type="ARBA" id="ARBA00022741"/>
    </source>
</evidence>
<feature type="domain" description="Phosphofructokinase" evidence="17">
    <location>
        <begin position="585"/>
        <end position="874"/>
    </location>
</feature>
<dbReference type="HAMAP" id="MF_03184">
    <property type="entry name" value="Phosphofructokinase_I_E"/>
    <property type="match status" value="1"/>
</dbReference>
<dbReference type="EC" id="2.7.1.11" evidence="14"/>
<feature type="compositionally biased region" description="Polar residues" evidence="16">
    <location>
        <begin position="161"/>
        <end position="171"/>
    </location>
</feature>
<dbReference type="GO" id="GO:0005524">
    <property type="term" value="F:ATP binding"/>
    <property type="evidence" value="ECO:0007669"/>
    <property type="project" value="UniProtKB-KW"/>
</dbReference>
<feature type="active site" description="Proton acceptor" evidence="14">
    <location>
        <position position="346"/>
    </location>
</feature>
<comment type="cofactor">
    <cofactor evidence="1 14">
        <name>Mg(2+)</name>
        <dbReference type="ChEBI" id="CHEBI:18420"/>
    </cofactor>
</comment>
<dbReference type="PANTHER" id="PTHR13697:SF57">
    <property type="entry name" value="ATP-DEPENDENT 6-PHOSPHOFRUCTOKINASE SUBUNIT ALPHA"/>
    <property type="match status" value="1"/>
</dbReference>
<keyword evidence="8 14" id="KW-0547">Nucleotide-binding</keyword>
<dbReference type="Pfam" id="PF18468">
    <property type="entry name" value="Pfk_N"/>
    <property type="match status" value="1"/>
</dbReference>
<accession>A0A1E3PPA8</accession>
<keyword evidence="6 14" id="KW-0808">Transferase</keyword>
<keyword evidence="5 14" id="KW-0021">Allosteric enzyme</keyword>
<feature type="region of interest" description="N-terminal catalytic PFK domain 1" evidence="14">
    <location>
        <begin position="1"/>
        <end position="571"/>
    </location>
</feature>
<dbReference type="STRING" id="857566.A0A1E3PPA8"/>
<comment type="subcellular location">
    <subcellularLocation>
        <location evidence="2 14">Cytoplasm</location>
    </subcellularLocation>
</comment>
<comment type="similarity">
    <text evidence="14">Belongs to the phosphofructokinase type A (PFKA) family. ATP-dependent PFK group I subfamily. Eukaryotic two domain clade 'E' sub-subfamily.</text>
</comment>
<gene>
    <name evidence="19" type="ORF">NADFUDRAFT_46086</name>
</gene>
<feature type="binding site" description="in other chain" evidence="14">
    <location>
        <begin position="344"/>
        <end position="346"/>
    </location>
    <ligand>
        <name>substrate</name>
        <note>ligand shared between dimeric partners</note>
    </ligand>
</feature>
<dbReference type="Gene3D" id="3.40.50.450">
    <property type="match status" value="2"/>
</dbReference>
<evidence type="ECO:0000256" key="16">
    <source>
        <dbReference type="SAM" id="MobiDB-lite"/>
    </source>
</evidence>
<evidence type="ECO:0000313" key="19">
    <source>
        <dbReference type="EMBL" id="ODQ66687.1"/>
    </source>
</evidence>
<dbReference type="OrthoDB" id="537915at2759"/>
<feature type="binding site" description="in other chain" evidence="14">
    <location>
        <position position="654"/>
    </location>
    <ligand>
        <name>beta-D-fructose 2,6-bisphosphate</name>
        <dbReference type="ChEBI" id="CHEBI:58579"/>
        <note>allosteric activator; ligand shared between dimeric partners</note>
    </ligand>
</feature>
<dbReference type="PRINTS" id="PR00476">
    <property type="entry name" value="PHFRCTKINASE"/>
</dbReference>
<evidence type="ECO:0000256" key="6">
    <source>
        <dbReference type="ARBA" id="ARBA00022679"/>
    </source>
</evidence>
<dbReference type="InterPro" id="IPR015912">
    <property type="entry name" value="Phosphofructokinase_CS"/>
</dbReference>
<comment type="activity regulation">
    <text evidence="14">Allosterically activated by ADP, AMP, or fructose 2,6-bisphosphate, and allosterically inhibited by ATP or citrate.</text>
</comment>
<dbReference type="GO" id="GO:0005739">
    <property type="term" value="C:mitochondrion"/>
    <property type="evidence" value="ECO:0007669"/>
    <property type="project" value="TreeGrafter"/>
</dbReference>
<comment type="pathway">
    <text evidence="3 14 15">Carbohydrate degradation; glycolysis; D-glyceraldehyde 3-phosphate and glycerone phosphate from D-glucose: step 3/4.</text>
</comment>
<feature type="binding site" description="in other chain" evidence="14">
    <location>
        <begin position="756"/>
        <end position="758"/>
    </location>
    <ligand>
        <name>beta-D-fructose 2,6-bisphosphate</name>
        <dbReference type="ChEBI" id="CHEBI:58579"/>
        <note>allosteric activator; ligand shared between dimeric partners</note>
    </ligand>
</feature>
<dbReference type="InterPro" id="IPR000023">
    <property type="entry name" value="Phosphofructokinase_dom"/>
</dbReference>
<keyword evidence="10 14" id="KW-0067">ATP-binding</keyword>
<feature type="region of interest" description="Disordered" evidence="16">
    <location>
        <begin position="147"/>
        <end position="177"/>
    </location>
</feature>
<dbReference type="GO" id="GO:0070095">
    <property type="term" value="F:fructose-6-phosphate binding"/>
    <property type="evidence" value="ECO:0007669"/>
    <property type="project" value="TreeGrafter"/>
</dbReference>
<dbReference type="InterPro" id="IPR035966">
    <property type="entry name" value="PKF_sf"/>
</dbReference>
<dbReference type="GO" id="GO:0055082">
    <property type="term" value="P:intracellular chemical homeostasis"/>
    <property type="evidence" value="ECO:0007669"/>
    <property type="project" value="UniProtKB-ARBA"/>
</dbReference>
<dbReference type="InterPro" id="IPR009161">
    <property type="entry name" value="6-Pfructokinase_euk"/>
</dbReference>
<comment type="catalytic activity">
    <reaction evidence="13 14 15">
        <text>beta-D-fructose 6-phosphate + ATP = beta-D-fructose 1,6-bisphosphate + ADP + H(+)</text>
        <dbReference type="Rhea" id="RHEA:16109"/>
        <dbReference type="ChEBI" id="CHEBI:15378"/>
        <dbReference type="ChEBI" id="CHEBI:30616"/>
        <dbReference type="ChEBI" id="CHEBI:32966"/>
        <dbReference type="ChEBI" id="CHEBI:57634"/>
        <dbReference type="ChEBI" id="CHEBI:456216"/>
        <dbReference type="EC" id="2.7.1.11"/>
    </reaction>
</comment>